<dbReference type="Proteomes" id="UP000467700">
    <property type="component" value="Unassembled WGS sequence"/>
</dbReference>
<evidence type="ECO:0000256" key="1">
    <source>
        <dbReference type="SAM" id="MobiDB-lite"/>
    </source>
</evidence>
<dbReference type="AlphaFoldDB" id="A0A8S0WRS6"/>
<protein>
    <submittedName>
        <fullName evidence="2">Uncharacterized protein</fullName>
    </submittedName>
</protein>
<evidence type="ECO:0000313" key="2">
    <source>
        <dbReference type="EMBL" id="CAA7263852.1"/>
    </source>
</evidence>
<accession>A0A8S0WRS6</accession>
<comment type="caution">
    <text evidence="2">The sequence shown here is derived from an EMBL/GenBank/DDBJ whole genome shotgun (WGS) entry which is preliminary data.</text>
</comment>
<reference evidence="2 3" key="1">
    <citation type="submission" date="2020-01" db="EMBL/GenBank/DDBJ databases">
        <authorList>
            <person name="Gupta K D."/>
        </authorList>
    </citation>
    <scope>NUCLEOTIDE SEQUENCE [LARGE SCALE GENOMIC DNA]</scope>
</reference>
<keyword evidence="3" id="KW-1185">Reference proteome</keyword>
<feature type="compositionally biased region" description="Polar residues" evidence="1">
    <location>
        <begin position="620"/>
        <end position="640"/>
    </location>
</feature>
<name>A0A8S0WRS6_CYCAE</name>
<gene>
    <name evidence="2" type="ORF">AAE3_LOCUS6107</name>
</gene>
<dbReference type="EMBL" id="CACVBS010000041">
    <property type="protein sequence ID" value="CAA7263852.1"/>
    <property type="molecule type" value="Genomic_DNA"/>
</dbReference>
<organism evidence="2 3">
    <name type="scientific">Cyclocybe aegerita</name>
    <name type="common">Black poplar mushroom</name>
    <name type="synonym">Agrocybe aegerita</name>
    <dbReference type="NCBI Taxonomy" id="1973307"/>
    <lineage>
        <taxon>Eukaryota</taxon>
        <taxon>Fungi</taxon>
        <taxon>Dikarya</taxon>
        <taxon>Basidiomycota</taxon>
        <taxon>Agaricomycotina</taxon>
        <taxon>Agaricomycetes</taxon>
        <taxon>Agaricomycetidae</taxon>
        <taxon>Agaricales</taxon>
        <taxon>Agaricineae</taxon>
        <taxon>Bolbitiaceae</taxon>
        <taxon>Cyclocybe</taxon>
    </lineage>
</organism>
<feature type="region of interest" description="Disordered" evidence="1">
    <location>
        <begin position="55"/>
        <end position="74"/>
    </location>
</feature>
<feature type="region of interest" description="Disordered" evidence="1">
    <location>
        <begin position="557"/>
        <end position="685"/>
    </location>
</feature>
<feature type="region of interest" description="Disordered" evidence="1">
    <location>
        <begin position="520"/>
        <end position="544"/>
    </location>
</feature>
<evidence type="ECO:0000313" key="3">
    <source>
        <dbReference type="Proteomes" id="UP000467700"/>
    </source>
</evidence>
<feature type="compositionally biased region" description="Low complexity" evidence="1">
    <location>
        <begin position="597"/>
        <end position="619"/>
    </location>
</feature>
<dbReference type="OrthoDB" id="3269304at2759"/>
<proteinExistence type="predicted"/>
<sequence>MDSLNGEIGRLLNIMNKIVHYQVDEEEDIPQPDSACSSAATCVKRVRRATSDHNITSVPPALQGHGQHDGVLTPESIKQGDPFDLMRPLLVSIDLETARILHFLPEFQELVLKFDPTFKGNCKPLSKWKKAIVAQLLSEDVFQDLDTEKHTLKEWGNAIKRVYSNHFGYQMKVKGTGLDGTPPTAVAPANVQPAKSSNKIRSFLFFSGDISPHELFVAENHNELEATYKRICQDTGLPGGAARQTVLKELWAKANHKECEERAKTYLNDTQSNQEEFSCLALSSLEAMLSRGVLGSSMISMMYAYRRTNDCVCTEILSTGFNSTTGTFIEYQIDSEELTESWTKTADRYLPCSKSSSPLAYNEDGMPLFPAIDTRSLNLNEMIRILEDYFIQVWAHIHGGTAIPWDDIGNDPEKFYDMRCYDLPCPLKPPPALKDDEVLRLTKFLIRQSSGDTPFLFHPKVVSHEVKIQATNKVSPIESPSGTSPAVPATREVTQPVTAGIISPTSAAKAASLPAPTITTPTLSVDAVPPAATGAPLSGKKDTELSVRADDVVKSPAAVNPLPHDSPSMLAPPPPVQHQQTSATVSEKGKKSKKTKSNANVKSRTAVSANTKATTSTSTHNITEADNSNSRSATDPNSGNLRCGSHKRKTIDHTSPQPIVDPTSAPPPGKKPKPSWDWVPVVPQD</sequence>